<evidence type="ECO:0000256" key="2">
    <source>
        <dbReference type="ARBA" id="ARBA00022745"/>
    </source>
</evidence>
<evidence type="ECO:0000313" key="11">
    <source>
        <dbReference type="EMBL" id="KAH0902538.1"/>
    </source>
</evidence>
<comment type="similarity">
    <text evidence="8">Belongs to the AP2/ERF transcription factor family. ERF subfamily.</text>
</comment>
<organism evidence="11 12">
    <name type="scientific">Brassica napus</name>
    <name type="common">Rape</name>
    <dbReference type="NCBI Taxonomy" id="3708"/>
    <lineage>
        <taxon>Eukaryota</taxon>
        <taxon>Viridiplantae</taxon>
        <taxon>Streptophyta</taxon>
        <taxon>Embryophyta</taxon>
        <taxon>Tracheophyta</taxon>
        <taxon>Spermatophyta</taxon>
        <taxon>Magnoliopsida</taxon>
        <taxon>eudicotyledons</taxon>
        <taxon>Gunneridae</taxon>
        <taxon>Pentapetalae</taxon>
        <taxon>rosids</taxon>
        <taxon>malvids</taxon>
        <taxon>Brassicales</taxon>
        <taxon>Brassicaceae</taxon>
        <taxon>Brassiceae</taxon>
        <taxon>Brassica</taxon>
    </lineage>
</organism>
<dbReference type="CDD" id="cd00018">
    <property type="entry name" value="AP2"/>
    <property type="match status" value="1"/>
</dbReference>
<comment type="caution">
    <text evidence="11">The sequence shown here is derived from an EMBL/GenBank/DDBJ whole genome shotgun (WGS) entry which is preliminary data.</text>
</comment>
<dbReference type="InterPro" id="IPR016177">
    <property type="entry name" value="DNA-bd_dom_sf"/>
</dbReference>
<reference evidence="11 12" key="1">
    <citation type="submission" date="2021-05" db="EMBL/GenBank/DDBJ databases">
        <title>Genome Assembly of Synthetic Allotetraploid Brassica napus Reveals Homoeologous Exchanges between Subgenomes.</title>
        <authorList>
            <person name="Davis J.T."/>
        </authorList>
    </citation>
    <scope>NUCLEOTIDE SEQUENCE [LARGE SCALE GENOMIC DNA]</scope>
    <source>
        <strain evidence="12">cv. Da-Ae</strain>
        <tissue evidence="11">Seedling</tissue>
    </source>
</reference>
<dbReference type="InterPro" id="IPR050913">
    <property type="entry name" value="AP2/ERF_ERF"/>
</dbReference>
<protein>
    <recommendedName>
        <fullName evidence="10">AP2/ERF domain-containing protein</fullName>
    </recommendedName>
</protein>
<evidence type="ECO:0000256" key="1">
    <source>
        <dbReference type="ARBA" id="ARBA00004123"/>
    </source>
</evidence>
<proteinExistence type="inferred from homology"/>
<evidence type="ECO:0000259" key="10">
    <source>
        <dbReference type="PROSITE" id="PS51032"/>
    </source>
</evidence>
<accession>A0ABQ8BCX2</accession>
<dbReference type="PROSITE" id="PS51032">
    <property type="entry name" value="AP2_ERF"/>
    <property type="match status" value="1"/>
</dbReference>
<evidence type="ECO:0000256" key="4">
    <source>
        <dbReference type="ARBA" id="ARBA00023125"/>
    </source>
</evidence>
<keyword evidence="4" id="KW-0238">DNA-binding</keyword>
<feature type="compositionally biased region" description="Basic residues" evidence="9">
    <location>
        <begin position="548"/>
        <end position="559"/>
    </location>
</feature>
<dbReference type="Pfam" id="PF00847">
    <property type="entry name" value="AP2"/>
    <property type="match status" value="1"/>
</dbReference>
<feature type="region of interest" description="Disordered" evidence="9">
    <location>
        <begin position="177"/>
        <end position="207"/>
    </location>
</feature>
<evidence type="ECO:0000256" key="6">
    <source>
        <dbReference type="ARBA" id="ARBA00023163"/>
    </source>
</evidence>
<dbReference type="InterPro" id="IPR001471">
    <property type="entry name" value="AP2/ERF_dom"/>
</dbReference>
<keyword evidence="3" id="KW-0805">Transcription regulation</keyword>
<evidence type="ECO:0000256" key="3">
    <source>
        <dbReference type="ARBA" id="ARBA00023015"/>
    </source>
</evidence>
<evidence type="ECO:0000256" key="9">
    <source>
        <dbReference type="SAM" id="MobiDB-lite"/>
    </source>
</evidence>
<dbReference type="PANTHER" id="PTHR31194">
    <property type="entry name" value="SHN SHINE , DNA BINDING / TRANSCRIPTION FACTOR"/>
    <property type="match status" value="1"/>
</dbReference>
<keyword evidence="2" id="KW-0936">Ethylene signaling pathway</keyword>
<comment type="subcellular location">
    <subcellularLocation>
        <location evidence="1">Nucleus</location>
    </subcellularLocation>
</comment>
<dbReference type="SMART" id="SM00380">
    <property type="entry name" value="AP2"/>
    <property type="match status" value="1"/>
</dbReference>
<dbReference type="PANTHER" id="PTHR31194:SF141">
    <property type="entry name" value="AP2_ERF DOMAIN-CONTAINING PROTEIN"/>
    <property type="match status" value="1"/>
</dbReference>
<evidence type="ECO:0000256" key="7">
    <source>
        <dbReference type="ARBA" id="ARBA00023242"/>
    </source>
</evidence>
<evidence type="ECO:0000256" key="5">
    <source>
        <dbReference type="ARBA" id="ARBA00023159"/>
    </source>
</evidence>
<dbReference type="EMBL" id="JAGKQM010000011">
    <property type="protein sequence ID" value="KAH0902538.1"/>
    <property type="molecule type" value="Genomic_DNA"/>
</dbReference>
<keyword evidence="6" id="KW-0804">Transcription</keyword>
<keyword evidence="12" id="KW-1185">Reference proteome</keyword>
<name>A0ABQ8BCX2_BRANA</name>
<dbReference type="SUPFAM" id="SSF54171">
    <property type="entry name" value="DNA-binding domain"/>
    <property type="match status" value="1"/>
</dbReference>
<sequence length="559" mass="62749">MMMDEYMDYRPVKYTEHKTVIKKYTKKSSVENKKKKKISPGRDSAKLVRVCVMDHDATDSSSDEEELLFPRRRVKRLINEIRVEPASSDEVSAAANKNGKSLAVEPPLKKVSVSGDDQNERKFRGVRRRPWGKYAAEIRDPEQRRRIWLGTFSTAEEAALVYDNAAIRLRGPDALTNFAVPPEPKPEQEPESKSSISVSSTSESMDYSNHHLLSPTSVLNYGISEPIDEPVKPVKQEFIKPEPITWPFEEGNGNDIDGSFPLDIPFLDNYFNESLPDISIFEQSMSHIQSPENGFFDDLMLFDHNNMGGENYCSDIEEIGVTEVCGVLGELFSFISATGNNDVVVSTEFYREDEKKDERVGRIVTLLNAKQDWTEFVWEVEALPPTLELSDSEKYGENVEVEDVTDTHVEEPAVVARRGKRKLNDPGAEARKKELLCQRAAEHNSGISSGMKTFIEGLFTSAFNSFKEVVQNDIQERFENVQKEMAELKQAVSQIPGPSDTMGKDSASEIPCPSATMGKSSQSLCPAATKEKGKGKVEESVVPPMVRRSPRQGRKVTMK</sequence>
<dbReference type="InterPro" id="IPR036955">
    <property type="entry name" value="AP2/ERF_dom_sf"/>
</dbReference>
<keyword evidence="5" id="KW-0010">Activator</keyword>
<dbReference type="Gene3D" id="3.30.730.10">
    <property type="entry name" value="AP2/ERF domain"/>
    <property type="match status" value="1"/>
</dbReference>
<keyword evidence="7" id="KW-0539">Nucleus</keyword>
<evidence type="ECO:0000256" key="8">
    <source>
        <dbReference type="ARBA" id="ARBA00024343"/>
    </source>
</evidence>
<dbReference type="Proteomes" id="UP000824890">
    <property type="component" value="Unassembled WGS sequence"/>
</dbReference>
<feature type="domain" description="AP2/ERF" evidence="10">
    <location>
        <begin position="122"/>
        <end position="179"/>
    </location>
</feature>
<evidence type="ECO:0000313" key="12">
    <source>
        <dbReference type="Proteomes" id="UP000824890"/>
    </source>
</evidence>
<feature type="compositionally biased region" description="Basic and acidic residues" evidence="9">
    <location>
        <begin position="529"/>
        <end position="539"/>
    </location>
</feature>
<feature type="compositionally biased region" description="Low complexity" evidence="9">
    <location>
        <begin position="193"/>
        <end position="204"/>
    </location>
</feature>
<feature type="region of interest" description="Disordered" evidence="9">
    <location>
        <begin position="494"/>
        <end position="559"/>
    </location>
</feature>
<gene>
    <name evidence="11" type="ORF">HID58_042041</name>
</gene>
<dbReference type="PRINTS" id="PR00367">
    <property type="entry name" value="ETHRSPELEMNT"/>
</dbReference>